<evidence type="ECO:0000256" key="1">
    <source>
        <dbReference type="SAM" id="SignalP"/>
    </source>
</evidence>
<protein>
    <submittedName>
        <fullName evidence="2">Uncharacterized protein</fullName>
    </submittedName>
</protein>
<organism evidence="2 3">
    <name type="scientific">Microbulbifer spongiae</name>
    <dbReference type="NCBI Taxonomy" id="2944933"/>
    <lineage>
        <taxon>Bacteria</taxon>
        <taxon>Pseudomonadati</taxon>
        <taxon>Pseudomonadota</taxon>
        <taxon>Gammaproteobacteria</taxon>
        <taxon>Cellvibrionales</taxon>
        <taxon>Microbulbiferaceae</taxon>
        <taxon>Microbulbifer</taxon>
    </lineage>
</organism>
<feature type="chain" id="PRO_5046016239" evidence="1">
    <location>
        <begin position="19"/>
        <end position="76"/>
    </location>
</feature>
<keyword evidence="3" id="KW-1185">Reference proteome</keyword>
<gene>
    <name evidence="2" type="ORF">M8T91_18300</name>
</gene>
<proteinExistence type="predicted"/>
<accession>A0ABY9E9X0</accession>
<reference evidence="2 3" key="1">
    <citation type="submission" date="2022-05" db="EMBL/GenBank/DDBJ databases">
        <title>Microbulbifer sp. nov., isolated from sponge.</title>
        <authorList>
            <person name="Gao L."/>
        </authorList>
    </citation>
    <scope>NUCLEOTIDE SEQUENCE [LARGE SCALE GENOMIC DNA]</scope>
    <source>
        <strain evidence="2 3">MI-G</strain>
    </source>
</reference>
<evidence type="ECO:0000313" key="2">
    <source>
        <dbReference type="EMBL" id="WKD49813.1"/>
    </source>
</evidence>
<dbReference type="RefSeq" id="WP_301415660.1">
    <property type="nucleotide sequence ID" value="NZ_CP098023.1"/>
</dbReference>
<feature type="signal peptide" evidence="1">
    <location>
        <begin position="1"/>
        <end position="18"/>
    </location>
</feature>
<keyword evidence="1" id="KW-0732">Signal</keyword>
<evidence type="ECO:0000313" key="3">
    <source>
        <dbReference type="Proteomes" id="UP001321520"/>
    </source>
</evidence>
<sequence length="76" mass="8773">MKYLLVALMVLLSDFSLTYELTEQYQKEKTGFVKAACAPYQACTASVSTYHYYQVLPECRAAWESYARDVEIKKCL</sequence>
<dbReference type="Proteomes" id="UP001321520">
    <property type="component" value="Chromosome"/>
</dbReference>
<dbReference type="EMBL" id="CP098023">
    <property type="protein sequence ID" value="WKD49813.1"/>
    <property type="molecule type" value="Genomic_DNA"/>
</dbReference>
<name>A0ABY9E9X0_9GAMM</name>